<dbReference type="SMART" id="SM00355">
    <property type="entry name" value="ZnF_C2H2"/>
    <property type="match status" value="4"/>
</dbReference>
<evidence type="ECO:0000313" key="4">
    <source>
        <dbReference type="Proteomes" id="UP000292052"/>
    </source>
</evidence>
<proteinExistence type="predicted"/>
<dbReference type="Pfam" id="PF13909">
    <property type="entry name" value="zf-H2C2_5"/>
    <property type="match status" value="1"/>
</dbReference>
<protein>
    <recommendedName>
        <fullName evidence="2">C2H2-type domain-containing protein</fullName>
    </recommendedName>
</protein>
<comment type="caution">
    <text evidence="3">The sequence shown here is derived from an EMBL/GenBank/DDBJ whole genome shotgun (WGS) entry which is preliminary data.</text>
</comment>
<evidence type="ECO:0000256" key="1">
    <source>
        <dbReference type="PROSITE-ProRule" id="PRU00042"/>
    </source>
</evidence>
<gene>
    <name evidence="3" type="ORF">BDFB_004715</name>
</gene>
<dbReference type="Gene3D" id="3.30.160.60">
    <property type="entry name" value="Classic Zinc Finger"/>
    <property type="match status" value="1"/>
</dbReference>
<dbReference type="EMBL" id="QDEB01132541">
    <property type="protein sequence ID" value="RZB38925.1"/>
    <property type="molecule type" value="Genomic_DNA"/>
</dbReference>
<feature type="domain" description="C2H2-type" evidence="2">
    <location>
        <begin position="170"/>
        <end position="198"/>
    </location>
</feature>
<keyword evidence="1" id="KW-0862">Zinc</keyword>
<organism evidence="3 4">
    <name type="scientific">Asbolus verrucosus</name>
    <name type="common">Desert ironclad beetle</name>
    <dbReference type="NCBI Taxonomy" id="1661398"/>
    <lineage>
        <taxon>Eukaryota</taxon>
        <taxon>Metazoa</taxon>
        <taxon>Ecdysozoa</taxon>
        <taxon>Arthropoda</taxon>
        <taxon>Hexapoda</taxon>
        <taxon>Insecta</taxon>
        <taxon>Pterygota</taxon>
        <taxon>Neoptera</taxon>
        <taxon>Endopterygota</taxon>
        <taxon>Coleoptera</taxon>
        <taxon>Polyphaga</taxon>
        <taxon>Cucujiformia</taxon>
        <taxon>Tenebrionidae</taxon>
        <taxon>Pimeliinae</taxon>
        <taxon>Asbolus</taxon>
    </lineage>
</organism>
<name>A0A482V7B6_ASBVE</name>
<dbReference type="InterPro" id="IPR013087">
    <property type="entry name" value="Znf_C2H2_type"/>
</dbReference>
<dbReference type="GO" id="GO:0008270">
    <property type="term" value="F:zinc ion binding"/>
    <property type="evidence" value="ECO:0007669"/>
    <property type="project" value="UniProtKB-KW"/>
</dbReference>
<accession>A0A482V7B6</accession>
<dbReference type="PROSITE" id="PS50157">
    <property type="entry name" value="ZINC_FINGER_C2H2_2"/>
    <property type="match status" value="1"/>
</dbReference>
<dbReference type="OrthoDB" id="6751163at2759"/>
<keyword evidence="1" id="KW-0863">Zinc-finger</keyword>
<keyword evidence="1" id="KW-0479">Metal-binding</keyword>
<keyword evidence="4" id="KW-1185">Reference proteome</keyword>
<dbReference type="InterPro" id="IPR036236">
    <property type="entry name" value="Znf_C2H2_sf"/>
</dbReference>
<reference evidence="3 4" key="1">
    <citation type="submission" date="2017-03" db="EMBL/GenBank/DDBJ databases">
        <title>Genome of the blue death feigning beetle - Asbolus verrucosus.</title>
        <authorList>
            <person name="Rider S.D."/>
        </authorList>
    </citation>
    <scope>NUCLEOTIDE SEQUENCE [LARGE SCALE GENOMIC DNA]</scope>
    <source>
        <strain evidence="3">Butters</strain>
        <tissue evidence="3">Head and leg muscle</tissue>
    </source>
</reference>
<evidence type="ECO:0000313" key="3">
    <source>
        <dbReference type="EMBL" id="RZB38925.1"/>
    </source>
</evidence>
<evidence type="ECO:0000259" key="2">
    <source>
        <dbReference type="PROSITE" id="PS50157"/>
    </source>
</evidence>
<sequence>MDVKCEHPYALPHLFNCSVGTPEMYECKSCKNCGFKSYLMVNYFVHCKIAHRLETETTLEHFSSFCKTNFNLANILKCYSCKRCDFSTFSQLVFLKHAIKHQEELGAKTWLCEYKNCYYSSKREEYLLKHLYNHTMATARGKWPLKKFKWKRELIEFIRIKQSIENIKWYQCDQCSFRAKQNSNLKAHMKAKHNDKYNKKQ</sequence>
<dbReference type="SUPFAM" id="SSF57667">
    <property type="entry name" value="beta-beta-alpha zinc fingers"/>
    <property type="match status" value="1"/>
</dbReference>
<dbReference type="Proteomes" id="UP000292052">
    <property type="component" value="Unassembled WGS sequence"/>
</dbReference>
<dbReference type="AlphaFoldDB" id="A0A482V7B6"/>